<dbReference type="CDD" id="cd06558">
    <property type="entry name" value="crotonase-like"/>
    <property type="match status" value="1"/>
</dbReference>
<dbReference type="RefSeq" id="WP_123591365.1">
    <property type="nucleotide sequence ID" value="NZ_AYKF01000088.1"/>
</dbReference>
<evidence type="ECO:0000256" key="1">
    <source>
        <dbReference type="ARBA" id="ARBA00005254"/>
    </source>
</evidence>
<evidence type="ECO:0000313" key="2">
    <source>
        <dbReference type="EMBL" id="ROO28203.1"/>
    </source>
</evidence>
<comment type="similarity">
    <text evidence="1">Belongs to the enoyl-CoA hydratase/isomerase family.</text>
</comment>
<dbReference type="EMBL" id="AYKF01000088">
    <property type="protein sequence ID" value="ROO28203.1"/>
    <property type="molecule type" value="Genomic_DNA"/>
</dbReference>
<dbReference type="GO" id="GO:0006635">
    <property type="term" value="P:fatty acid beta-oxidation"/>
    <property type="evidence" value="ECO:0007669"/>
    <property type="project" value="TreeGrafter"/>
</dbReference>
<name>A0A423PRJ4_9GAMM</name>
<dbReference type="GO" id="GO:0004300">
    <property type="term" value="F:enoyl-CoA hydratase activity"/>
    <property type="evidence" value="ECO:0007669"/>
    <property type="project" value="UniProtKB-EC"/>
</dbReference>
<dbReference type="Pfam" id="PF00378">
    <property type="entry name" value="ECH_1"/>
    <property type="match status" value="1"/>
</dbReference>
<accession>A0A423PRJ4</accession>
<gene>
    <name evidence="2" type="ORF">SAHL_10520</name>
</gene>
<evidence type="ECO:0000313" key="3">
    <source>
        <dbReference type="Proteomes" id="UP000285123"/>
    </source>
</evidence>
<dbReference type="AlphaFoldDB" id="A0A423PRJ4"/>
<dbReference type="OrthoDB" id="9777711at2"/>
<dbReference type="Gene3D" id="3.90.226.10">
    <property type="entry name" value="2-enoyl-CoA Hydratase, Chain A, domain 1"/>
    <property type="match status" value="1"/>
</dbReference>
<dbReference type="Proteomes" id="UP000285123">
    <property type="component" value="Unassembled WGS sequence"/>
</dbReference>
<dbReference type="InterPro" id="IPR001753">
    <property type="entry name" value="Enoyl-CoA_hydra/iso"/>
</dbReference>
<dbReference type="EC" id="4.2.1.17" evidence="2"/>
<sequence>MSASIPDFEHARLTCDDRGVYTLTIVDAGALNILGTPVLRGLTDALQWLAGRTDPRVLILRGSGERAFVAGANIHEMAALAPDSARAFITRVRALCDAVRALPVPVIARVPGHCLGAGMELAAACDIRLAASAARVGMPEVRVGLPSVVHAALLPGLIGQGASDWLTLTGETVDAEQARTWGFFQFVAEAQELDALVEQSAAAIVAAGARAVGAQKRLNQHWADADLETALDHSVSVFGAAFETDEPARCMAPFLRRRDG</sequence>
<dbReference type="NCBIfam" id="NF004795">
    <property type="entry name" value="PRK06143.1"/>
    <property type="match status" value="1"/>
</dbReference>
<dbReference type="PANTHER" id="PTHR11941:SF171">
    <property type="entry name" value="SD19268P"/>
    <property type="match status" value="1"/>
</dbReference>
<dbReference type="InterPro" id="IPR029045">
    <property type="entry name" value="ClpP/crotonase-like_dom_sf"/>
</dbReference>
<keyword evidence="2" id="KW-0456">Lyase</keyword>
<proteinExistence type="inferred from homology"/>
<dbReference type="PANTHER" id="PTHR11941">
    <property type="entry name" value="ENOYL-COA HYDRATASE-RELATED"/>
    <property type="match status" value="1"/>
</dbReference>
<comment type="caution">
    <text evidence="2">The sequence shown here is derived from an EMBL/GenBank/DDBJ whole genome shotgun (WGS) entry which is preliminary data.</text>
</comment>
<organism evidence="2 3">
    <name type="scientific">Salinisphaera orenii YIM 95161</name>
    <dbReference type="NCBI Taxonomy" id="1051139"/>
    <lineage>
        <taxon>Bacteria</taxon>
        <taxon>Pseudomonadati</taxon>
        <taxon>Pseudomonadota</taxon>
        <taxon>Gammaproteobacteria</taxon>
        <taxon>Salinisphaerales</taxon>
        <taxon>Salinisphaeraceae</taxon>
        <taxon>Salinisphaera</taxon>
    </lineage>
</organism>
<dbReference type="SUPFAM" id="SSF52096">
    <property type="entry name" value="ClpP/crotonase"/>
    <property type="match status" value="1"/>
</dbReference>
<protein>
    <submittedName>
        <fullName evidence="2">Enoyl-CoA hydratase</fullName>
        <ecNumber evidence="2">4.2.1.17</ecNumber>
    </submittedName>
</protein>
<reference evidence="2 3" key="1">
    <citation type="submission" date="2013-10" db="EMBL/GenBank/DDBJ databases">
        <title>Salinisphaera halophila YIM 95161 Genome Sequencing.</title>
        <authorList>
            <person name="Lai Q."/>
            <person name="Li C."/>
            <person name="Shao Z."/>
        </authorList>
    </citation>
    <scope>NUCLEOTIDE SEQUENCE [LARGE SCALE GENOMIC DNA]</scope>
    <source>
        <strain evidence="2 3">YIM 95161</strain>
    </source>
</reference>